<accession>A0A7C5RDR9</accession>
<reference evidence="2" key="1">
    <citation type="journal article" date="2020" name="mSystems">
        <title>Genome- and Community-Level Interaction Insights into Carbon Utilization and Element Cycling Functions of Hydrothermarchaeota in Hydrothermal Sediment.</title>
        <authorList>
            <person name="Zhou Z."/>
            <person name="Liu Y."/>
            <person name="Xu W."/>
            <person name="Pan J."/>
            <person name="Luo Z.H."/>
            <person name="Li M."/>
        </authorList>
    </citation>
    <scope>NUCLEOTIDE SEQUENCE [LARGE SCALE GENOMIC DNA]</scope>
    <source>
        <strain evidence="2">SpSt-1071</strain>
    </source>
</reference>
<evidence type="ECO:0000256" key="1">
    <source>
        <dbReference type="SAM" id="MobiDB-lite"/>
    </source>
</evidence>
<dbReference type="SUPFAM" id="SSF52540">
    <property type="entry name" value="P-loop containing nucleoside triphosphate hydrolases"/>
    <property type="match status" value="1"/>
</dbReference>
<evidence type="ECO:0000313" key="2">
    <source>
        <dbReference type="EMBL" id="HHM67339.1"/>
    </source>
</evidence>
<dbReference type="AlphaFoldDB" id="A0A7C5RDR9"/>
<gene>
    <name evidence="2" type="ORF">ENM28_01205</name>
</gene>
<organism evidence="2">
    <name type="scientific">Thermus caliditerrae</name>
    <dbReference type="NCBI Taxonomy" id="1330700"/>
    <lineage>
        <taxon>Bacteria</taxon>
        <taxon>Thermotogati</taxon>
        <taxon>Deinococcota</taxon>
        <taxon>Deinococci</taxon>
        <taxon>Thermales</taxon>
        <taxon>Thermaceae</taxon>
        <taxon>Thermus</taxon>
    </lineage>
</organism>
<comment type="caution">
    <text evidence="2">The sequence shown here is derived from an EMBL/GenBank/DDBJ whole genome shotgun (WGS) entry which is preliminary data.</text>
</comment>
<keyword evidence="2" id="KW-0378">Hydrolase</keyword>
<keyword evidence="2" id="KW-0255">Endonuclease</keyword>
<dbReference type="Gene3D" id="3.40.50.300">
    <property type="entry name" value="P-loop containing nucleotide triphosphate hydrolases"/>
    <property type="match status" value="2"/>
</dbReference>
<keyword evidence="2" id="KW-0540">Nuclease</keyword>
<name>A0A7C5RDR9_9DEIN</name>
<sequence length="613" mass="68973">MKPGEKVLIPPHLTRGKGLRGVGVWEGGGRGWKVDWLRLPHVEGLLGARLWEAEEARRWREEREPLAWKALEEVAHLLLPEQREDAAKSLQAFFRSLEGGPAGFVLANGTGTGKTYVYGAFLRAVEAFGLEGLVVLPNSDLAHQTEGVLRLMGVRAETATYAKLRPEEAEGKVLVLDEAHLAKNHRASDRGRRAWSAVVNAVFTLFSSATPFDRPWEAQYLFGPTRAAAVWGYRSHYELLEGFGVVLVEHPNGGSEFRFIGEVEDLLRFHAFLKEKGFLTRRLFRPPEGLVEYEVSMVDLPREEKALLSEVRRRLLEATRGVGPGERGLIMAQRAVLSRALLERFKLRAFFPTLERLLAEGWHVALFVQYRGEKALDLSTLEAVDRFIAEGDERQLKGLHVHLATALAGLSLHLPSPVEMVRERFSHLGEALAFYTGRESERELRRTKERWDRGEVRLLVATAAKGGTGLSLHDTRGGRPTAQVVLTLPWTASQLDQVLGRVVRVGVQSPVKILFPAARVAVERRMAEVLAASLRILGYAVRGGEMPVPEHVVQAFLVDLANVDEERFMRLVTQGEEEEEEEEEEKDPFVVSFQPRRRREERTPLFAWDEEEG</sequence>
<protein>
    <submittedName>
        <fullName evidence="2">Type III restriction endonuclease subunit R</fullName>
    </submittedName>
</protein>
<proteinExistence type="predicted"/>
<dbReference type="InterPro" id="IPR027417">
    <property type="entry name" value="P-loop_NTPase"/>
</dbReference>
<dbReference type="GO" id="GO:0004519">
    <property type="term" value="F:endonuclease activity"/>
    <property type="evidence" value="ECO:0007669"/>
    <property type="project" value="UniProtKB-KW"/>
</dbReference>
<dbReference type="EMBL" id="DRXE01000043">
    <property type="protein sequence ID" value="HHM67339.1"/>
    <property type="molecule type" value="Genomic_DNA"/>
</dbReference>
<feature type="compositionally biased region" description="Acidic residues" evidence="1">
    <location>
        <begin position="575"/>
        <end position="586"/>
    </location>
</feature>
<feature type="region of interest" description="Disordered" evidence="1">
    <location>
        <begin position="573"/>
        <end position="598"/>
    </location>
</feature>